<dbReference type="InterPro" id="IPR050342">
    <property type="entry name" value="HMGB"/>
</dbReference>
<dbReference type="Pfam" id="PF00505">
    <property type="entry name" value="HMG_box"/>
    <property type="match status" value="1"/>
</dbReference>
<feature type="domain" description="HMG box" evidence="4">
    <location>
        <begin position="107"/>
        <end position="176"/>
    </location>
</feature>
<dbReference type="PANTHER" id="PTHR48112">
    <property type="entry name" value="HIGH MOBILITY GROUP PROTEIN DSP1"/>
    <property type="match status" value="1"/>
</dbReference>
<dbReference type="AlphaFoldDB" id="A0A2V5HR72"/>
<organism evidence="5 6">
    <name type="scientific">Aspergillus violaceofuscus (strain CBS 115571)</name>
    <dbReference type="NCBI Taxonomy" id="1450538"/>
    <lineage>
        <taxon>Eukaryota</taxon>
        <taxon>Fungi</taxon>
        <taxon>Dikarya</taxon>
        <taxon>Ascomycota</taxon>
        <taxon>Pezizomycotina</taxon>
        <taxon>Eurotiomycetes</taxon>
        <taxon>Eurotiomycetidae</taxon>
        <taxon>Eurotiales</taxon>
        <taxon>Aspergillaceae</taxon>
        <taxon>Aspergillus</taxon>
    </lineage>
</organism>
<dbReference type="SUPFAM" id="SSF47095">
    <property type="entry name" value="HMG-box"/>
    <property type="match status" value="1"/>
</dbReference>
<dbReference type="PROSITE" id="PS50118">
    <property type="entry name" value="HMG_BOX_2"/>
    <property type="match status" value="1"/>
</dbReference>
<evidence type="ECO:0000256" key="3">
    <source>
        <dbReference type="SAM" id="MobiDB-lite"/>
    </source>
</evidence>
<keyword evidence="1 2" id="KW-0238">DNA-binding</keyword>
<dbReference type="Proteomes" id="UP000249829">
    <property type="component" value="Unassembled WGS sequence"/>
</dbReference>
<feature type="compositionally biased region" description="Acidic residues" evidence="3">
    <location>
        <begin position="199"/>
        <end position="222"/>
    </location>
</feature>
<feature type="region of interest" description="Disordered" evidence="3">
    <location>
        <begin position="75"/>
        <end position="110"/>
    </location>
</feature>
<evidence type="ECO:0000256" key="2">
    <source>
        <dbReference type="PROSITE-ProRule" id="PRU00267"/>
    </source>
</evidence>
<keyword evidence="2" id="KW-0539">Nucleus</keyword>
<evidence type="ECO:0000259" key="4">
    <source>
        <dbReference type="PROSITE" id="PS50118"/>
    </source>
</evidence>
<protein>
    <submittedName>
        <fullName evidence="5">HMG box protein</fullName>
    </submittedName>
</protein>
<dbReference type="InterPro" id="IPR036910">
    <property type="entry name" value="HMG_box_dom_sf"/>
</dbReference>
<evidence type="ECO:0000313" key="5">
    <source>
        <dbReference type="EMBL" id="PYI24614.1"/>
    </source>
</evidence>
<reference evidence="5 6" key="1">
    <citation type="submission" date="2018-02" db="EMBL/GenBank/DDBJ databases">
        <title>The genomes of Aspergillus section Nigri reveals drivers in fungal speciation.</title>
        <authorList>
            <consortium name="DOE Joint Genome Institute"/>
            <person name="Vesth T.C."/>
            <person name="Nybo J."/>
            <person name="Theobald S."/>
            <person name="Brandl J."/>
            <person name="Frisvad J.C."/>
            <person name="Nielsen K.F."/>
            <person name="Lyhne E.K."/>
            <person name="Kogle M.E."/>
            <person name="Kuo A."/>
            <person name="Riley R."/>
            <person name="Clum A."/>
            <person name="Nolan M."/>
            <person name="Lipzen A."/>
            <person name="Salamov A."/>
            <person name="Henrissat B."/>
            <person name="Wiebenga A."/>
            <person name="De vries R.P."/>
            <person name="Grigoriev I.V."/>
            <person name="Mortensen U.H."/>
            <person name="Andersen M.R."/>
            <person name="Baker S.E."/>
        </authorList>
    </citation>
    <scope>NUCLEOTIDE SEQUENCE [LARGE SCALE GENOMIC DNA]</scope>
    <source>
        <strain evidence="5 6">CBS 115571</strain>
    </source>
</reference>
<evidence type="ECO:0000256" key="1">
    <source>
        <dbReference type="ARBA" id="ARBA00023125"/>
    </source>
</evidence>
<dbReference type="InterPro" id="IPR009071">
    <property type="entry name" value="HMG_box_dom"/>
</dbReference>
<dbReference type="PANTHER" id="PTHR48112:SF5">
    <property type="entry name" value="BOX PROTEIN, PUTATIVE (AFU_ORTHOLOGUE AFUA_1G04550)-RELATED"/>
    <property type="match status" value="1"/>
</dbReference>
<proteinExistence type="predicted"/>
<dbReference type="SMART" id="SM00398">
    <property type="entry name" value="HMG"/>
    <property type="match status" value="1"/>
</dbReference>
<dbReference type="EMBL" id="KZ825101">
    <property type="protein sequence ID" value="PYI24614.1"/>
    <property type="molecule type" value="Genomic_DNA"/>
</dbReference>
<dbReference type="STRING" id="1450538.A0A2V5HR72"/>
<name>A0A2V5HR72_ASPV1</name>
<evidence type="ECO:0000313" key="6">
    <source>
        <dbReference type="Proteomes" id="UP000249829"/>
    </source>
</evidence>
<gene>
    <name evidence="5" type="ORF">BO99DRAFT_398098</name>
</gene>
<dbReference type="Gene3D" id="1.10.30.10">
    <property type="entry name" value="High mobility group box domain"/>
    <property type="match status" value="1"/>
</dbReference>
<accession>A0A2V5HR72</accession>
<dbReference type="GO" id="GO:0003677">
    <property type="term" value="F:DNA binding"/>
    <property type="evidence" value="ECO:0007669"/>
    <property type="project" value="UniProtKB-UniRule"/>
</dbReference>
<feature type="region of interest" description="Disordered" evidence="3">
    <location>
        <begin position="185"/>
        <end position="306"/>
    </location>
</feature>
<dbReference type="GO" id="GO:0005634">
    <property type="term" value="C:nucleus"/>
    <property type="evidence" value="ECO:0007669"/>
    <property type="project" value="UniProtKB-UniRule"/>
</dbReference>
<keyword evidence="6" id="KW-1185">Reference proteome</keyword>
<sequence length="306" mass="33944">MSPKEDSKASDATITVNVDDFTRTRDNVIASLAQLAKAVTTVQEAYINHANTVLGRDPVPLLDLSHLTSGITGALYGSGARGTSPGANADTDGKKKRKRAPPDPNAPKRALTPFFLYMQHNRSVIAKDLGPNAKPKEVSDEGTRRWAEMEESEKEIWKNLYADNLAEYRKKVVAYKAGLPYEDDLKAENQLHQGMETGEPSDESEEEEEEEEGEEEEEEESSPEPVREPTPPRSGKRRRSEGKPSLTKETATPSAKKESPEKKKRTSARKEKETQDEQPPASARKTASAEAKRTKKKRKSEVGNEE</sequence>
<dbReference type="OMA" id="KRQHDPN"/>
<feature type="DNA-binding region" description="HMG box" evidence="2">
    <location>
        <begin position="107"/>
        <end position="176"/>
    </location>
</feature>